<proteinExistence type="predicted"/>
<dbReference type="EMBL" id="QGNW01000423">
    <property type="protein sequence ID" value="RVW72101.1"/>
    <property type="molecule type" value="Genomic_DNA"/>
</dbReference>
<feature type="region of interest" description="Disordered" evidence="1">
    <location>
        <begin position="205"/>
        <end position="239"/>
    </location>
</feature>
<dbReference type="CDD" id="cd00303">
    <property type="entry name" value="retropepsin_like"/>
    <property type="match status" value="1"/>
</dbReference>
<evidence type="ECO:0000313" key="2">
    <source>
        <dbReference type="EMBL" id="RVW72101.1"/>
    </source>
</evidence>
<feature type="compositionally biased region" description="Basic and acidic residues" evidence="1">
    <location>
        <begin position="205"/>
        <end position="233"/>
    </location>
</feature>
<organism evidence="2 3">
    <name type="scientific">Vitis vinifera</name>
    <name type="common">Grape</name>
    <dbReference type="NCBI Taxonomy" id="29760"/>
    <lineage>
        <taxon>Eukaryota</taxon>
        <taxon>Viridiplantae</taxon>
        <taxon>Streptophyta</taxon>
        <taxon>Embryophyta</taxon>
        <taxon>Tracheophyta</taxon>
        <taxon>Spermatophyta</taxon>
        <taxon>Magnoliopsida</taxon>
        <taxon>eudicotyledons</taxon>
        <taxon>Gunneridae</taxon>
        <taxon>Pentapetalae</taxon>
        <taxon>rosids</taxon>
        <taxon>Vitales</taxon>
        <taxon>Vitaceae</taxon>
        <taxon>Viteae</taxon>
        <taxon>Vitis</taxon>
    </lineage>
</organism>
<dbReference type="PANTHER" id="PTHR33067:SF32">
    <property type="entry name" value="ASPARTIC PEPTIDASE DDI1-TYPE DOMAIN-CONTAINING PROTEIN"/>
    <property type="match status" value="1"/>
</dbReference>
<dbReference type="PANTHER" id="PTHR33067">
    <property type="entry name" value="RNA-DIRECTED DNA POLYMERASE-RELATED"/>
    <property type="match status" value="1"/>
</dbReference>
<name>A0A438GIS1_VITVI</name>
<protein>
    <submittedName>
        <fullName evidence="2">Uncharacterized protein</fullName>
    </submittedName>
</protein>
<dbReference type="AlphaFoldDB" id="A0A438GIS1"/>
<accession>A0A438GIS1</accession>
<evidence type="ECO:0000256" key="1">
    <source>
        <dbReference type="SAM" id="MobiDB-lite"/>
    </source>
</evidence>
<dbReference type="InterPro" id="IPR021109">
    <property type="entry name" value="Peptidase_aspartic_dom_sf"/>
</dbReference>
<comment type="caution">
    <text evidence="2">The sequence shown here is derived from an EMBL/GenBank/DDBJ whole genome shotgun (WGS) entry which is preliminary data.</text>
</comment>
<dbReference type="Gene3D" id="2.40.70.10">
    <property type="entry name" value="Acid Proteases"/>
    <property type="match status" value="1"/>
</dbReference>
<dbReference type="Proteomes" id="UP000288805">
    <property type="component" value="Unassembled WGS sequence"/>
</dbReference>
<dbReference type="SUPFAM" id="SSF50630">
    <property type="entry name" value="Acid proteases"/>
    <property type="match status" value="1"/>
</dbReference>
<sequence length="520" mass="59400">MNKNPEEAMDFLSYVAEVSRGWDEPNAREVVAMARRLEELEMKKVQEVQAIYETPVQAMRCSIFQSYEHLVEECPTIPTVREMFGDQANVIGQFKPNNNASYGNTYNSNWRNHPNFSWKPKPPQYTQPAQAPQQALNLKQAVVNLSKIDNVQYAISRLTNLNTVQEKEKFPSQPHQNPKGIHDVEAQEGESSKVREVKAVITLRSGKEVDQPTSKPKHDEESVAEKEKSEEIKGKRKEKSTKKDDMILDLCTIKRGLTVNKKAFLTEQVSAIIQCKSPLKYKDSGYPTISVSIEGTCCVEKALLDLGASVNLLPYSVYKQLGLGELKPTSITLSLADRSVKILRGMIEDVLVQVDKFYYLVDFVVLDTDPVVKGTNYVPIILGRPFLATSNVIINYRNEVMQLTFGNMTLELNIFHLYKKHIHPKEEEDPKEVCMIDTLVEEHCDQRMQEDLVESFGDLDEGLLEPSDLLVTLLPWRRREKILPLFNEEETQRAVKEEPPKLILKPLPTELKYAYLEEDK</sequence>
<evidence type="ECO:0000313" key="3">
    <source>
        <dbReference type="Proteomes" id="UP000288805"/>
    </source>
</evidence>
<reference evidence="2 3" key="1">
    <citation type="journal article" date="2018" name="PLoS Genet.">
        <title>Population sequencing reveals clonal diversity and ancestral inbreeding in the grapevine cultivar Chardonnay.</title>
        <authorList>
            <person name="Roach M.J."/>
            <person name="Johnson D.L."/>
            <person name="Bohlmann J."/>
            <person name="van Vuuren H.J."/>
            <person name="Jones S.J."/>
            <person name="Pretorius I.S."/>
            <person name="Schmidt S.A."/>
            <person name="Borneman A.R."/>
        </authorList>
    </citation>
    <scope>NUCLEOTIDE SEQUENCE [LARGE SCALE GENOMIC DNA]</scope>
    <source>
        <strain evidence="3">cv. Chardonnay</strain>
        <tissue evidence="2">Leaf</tissue>
    </source>
</reference>
<gene>
    <name evidence="2" type="ORF">CK203_054774</name>
</gene>